<dbReference type="PANTHER" id="PTHR43308">
    <property type="entry name" value="OUTER MEMBRANE PROTEIN ALPHA-RELATED"/>
    <property type="match status" value="1"/>
</dbReference>
<reference evidence="2" key="1">
    <citation type="submission" date="2022-10" db="EMBL/GenBank/DDBJ databases">
        <title>Comparative genomic analysis of Cohnella hashimotonis sp. nov., isolated from the International Space Station.</title>
        <authorList>
            <person name="Simpson A."/>
            <person name="Venkateswaran K."/>
        </authorList>
    </citation>
    <scope>NUCLEOTIDE SEQUENCE</scope>
    <source>
        <strain evidence="2">DSM 28161</strain>
    </source>
</reference>
<dbReference type="Gene3D" id="2.120.10.30">
    <property type="entry name" value="TolB, C-terminal domain"/>
    <property type="match status" value="1"/>
</dbReference>
<dbReference type="Proteomes" id="UP001153404">
    <property type="component" value="Unassembled WGS sequence"/>
</dbReference>
<gene>
    <name evidence="2" type="ORF">OMP40_18600</name>
</gene>
<dbReference type="AlphaFoldDB" id="A0A9X4QTG8"/>
<protein>
    <submittedName>
        <fullName evidence="2">Cadherin-like beta sandwich domain-containing protein</fullName>
    </submittedName>
</protein>
<evidence type="ECO:0000313" key="3">
    <source>
        <dbReference type="Proteomes" id="UP001153404"/>
    </source>
</evidence>
<feature type="domain" description="SLH" evidence="1">
    <location>
        <begin position="802"/>
        <end position="861"/>
    </location>
</feature>
<feature type="domain" description="SLH" evidence="1">
    <location>
        <begin position="862"/>
        <end position="925"/>
    </location>
</feature>
<dbReference type="EMBL" id="JAPDIA010000007">
    <property type="protein sequence ID" value="MDG0811151.1"/>
    <property type="molecule type" value="Genomic_DNA"/>
</dbReference>
<dbReference type="SUPFAM" id="SSF63829">
    <property type="entry name" value="Calcium-dependent phosphotriesterase"/>
    <property type="match status" value="1"/>
</dbReference>
<comment type="caution">
    <text evidence="2">The sequence shown here is derived from an EMBL/GenBank/DDBJ whole genome shotgun (WGS) entry which is preliminary data.</text>
</comment>
<feature type="domain" description="SLH" evidence="1">
    <location>
        <begin position="926"/>
        <end position="984"/>
    </location>
</feature>
<proteinExistence type="predicted"/>
<dbReference type="InterPro" id="IPR011042">
    <property type="entry name" value="6-blade_b-propeller_TolB-like"/>
</dbReference>
<keyword evidence="3" id="KW-1185">Reference proteome</keyword>
<dbReference type="Pfam" id="PF00395">
    <property type="entry name" value="SLH"/>
    <property type="match status" value="3"/>
</dbReference>
<dbReference type="PROSITE" id="PS51272">
    <property type="entry name" value="SLH"/>
    <property type="match status" value="3"/>
</dbReference>
<dbReference type="RefSeq" id="WP_277533634.1">
    <property type="nucleotide sequence ID" value="NZ_JAPDIA010000007.1"/>
</dbReference>
<organism evidence="2 3">
    <name type="scientific">Cohnella rhizosphaerae</name>
    <dbReference type="NCBI Taxonomy" id="1457232"/>
    <lineage>
        <taxon>Bacteria</taxon>
        <taxon>Bacillati</taxon>
        <taxon>Bacillota</taxon>
        <taxon>Bacilli</taxon>
        <taxon>Bacillales</taxon>
        <taxon>Paenibacillaceae</taxon>
        <taxon>Cohnella</taxon>
    </lineage>
</organism>
<name>A0A9X4QTG8_9BACL</name>
<dbReference type="InterPro" id="IPR025883">
    <property type="entry name" value="Cadherin-like_domain"/>
</dbReference>
<accession>A0A9X4QTG8</accession>
<dbReference type="Pfam" id="PF12733">
    <property type="entry name" value="Cadherin-like"/>
    <property type="match status" value="6"/>
</dbReference>
<dbReference type="InterPro" id="IPR013783">
    <property type="entry name" value="Ig-like_fold"/>
</dbReference>
<dbReference type="InterPro" id="IPR001119">
    <property type="entry name" value="SLH_dom"/>
</dbReference>
<evidence type="ECO:0000259" key="1">
    <source>
        <dbReference type="PROSITE" id="PS51272"/>
    </source>
</evidence>
<evidence type="ECO:0000313" key="2">
    <source>
        <dbReference type="EMBL" id="MDG0811151.1"/>
    </source>
</evidence>
<dbReference type="InterPro" id="IPR051465">
    <property type="entry name" value="Cell_Envelope_Struct_Comp"/>
</dbReference>
<sequence>MTGIISTVAGTGEQGYSAVETSAALSPLTAVAGLAVDDEDNLYIVEEYSSSTNGFIRKVDPSGNISIVAGGGNLETGPATSVNLNGPIGLTFHNGELFISTYTTILKLDLAAGTISKVAGSGNTGYSGDGGPASAANLFSPNGVAFDGDGYLHIADTENHVVRRIGESNDAGLSSLTLSSGSLSPGFSSGTTDYTAVIPSSESSITVTPTVRDSYATVEVNGTAVTSGMESGAIDLSVGDTVAIVVTAEDGTKKTYKVTRTSLSNANLSSLTLSSGVLSPTFAPGTTGYAASVANGVSSIAVTPTVSDSNATVKVNGTTVTSGAASGAITLSVGDNPISVVVTAQDGTTTSTYAVMVTRAPSGNANLSSLTLSSGSLSPAFAAGTTGYTASVANGVSSITVTPTVSDSNATVKVNGTTVTSGAASGAITLSVGDNPISVVVTAQDGTTTSTYAVMVTRAPSGNANLSSLTLSSGSLSPAFAAGTTSYAASVGNGVSSITVTPTVSDSNATVKVNGTTVTSGAASGAITLSVGDNPISVVVTAQDGTTTKTYAATVTRAPSGNASLSSLTLSSGVLSPTFAPGTTSYAASVANGVSGITVTPTVSDSNATVKVNGTTVTSGAASGAINLSVGDNPISVVVTAEDGTTTSTYAVTVTRAATIAGGDSVSRSANASLSGLTLSSGSLSPAFAAGTTGYAASVANGVSSITVTPTLSDRTATVKVNGATVTSGSASGAIGLSVGDNLITVAVTAQDGTTTRTYIVTVKRAGDSASPPASPGPLLNDAITNVKKVKEAALAALDRTAPEPFPDVPTNSWSSRAIEVALQLGIVQGRPDGSFHGGESITRAEFVAMVAKALYLDTTSERDVTFSDTQGHWAAPAIETLKAAGVIEGVGAGSFKPDQPITRAEISAILARMMVFDQTTGNAYFSDTSDSWARPYIAQMADADIVRGAGDGKFYPNAYTTREQAVAMIIRMLTVCRNVDLQLIDLSK</sequence>
<dbReference type="Gene3D" id="2.60.40.10">
    <property type="entry name" value="Immunoglobulins"/>
    <property type="match status" value="2"/>
</dbReference>